<accession>A0ABX7H380</accession>
<dbReference type="SUPFAM" id="SSF53850">
    <property type="entry name" value="Periplasmic binding protein-like II"/>
    <property type="match status" value="1"/>
</dbReference>
<organism evidence="7 8">
    <name type="scientific">Dyella caseinilytica</name>
    <dbReference type="NCBI Taxonomy" id="1849581"/>
    <lineage>
        <taxon>Bacteria</taxon>
        <taxon>Pseudomonadati</taxon>
        <taxon>Pseudomonadota</taxon>
        <taxon>Gammaproteobacteria</taxon>
        <taxon>Lysobacterales</taxon>
        <taxon>Rhodanobacteraceae</taxon>
        <taxon>Dyella</taxon>
    </lineage>
</organism>
<proteinExistence type="inferred from homology"/>
<evidence type="ECO:0000259" key="6">
    <source>
        <dbReference type="Pfam" id="PF00496"/>
    </source>
</evidence>
<dbReference type="Gene3D" id="3.10.105.10">
    <property type="entry name" value="Dipeptide-binding Protein, Domain 3"/>
    <property type="match status" value="1"/>
</dbReference>
<dbReference type="PANTHER" id="PTHR30290:SF10">
    <property type="entry name" value="PERIPLASMIC OLIGOPEPTIDE-BINDING PROTEIN-RELATED"/>
    <property type="match status" value="1"/>
</dbReference>
<dbReference type="Gene3D" id="3.40.190.10">
    <property type="entry name" value="Periplasmic binding protein-like II"/>
    <property type="match status" value="1"/>
</dbReference>
<keyword evidence="4 5" id="KW-0732">Signal</keyword>
<dbReference type="Gene3D" id="3.90.76.10">
    <property type="entry name" value="Dipeptide-binding Protein, Domain 1"/>
    <property type="match status" value="1"/>
</dbReference>
<keyword evidence="8" id="KW-1185">Reference proteome</keyword>
<dbReference type="Proteomes" id="UP000663181">
    <property type="component" value="Chromosome"/>
</dbReference>
<reference evidence="7 8" key="1">
    <citation type="submission" date="2020-10" db="EMBL/GenBank/DDBJ databases">
        <title>Phylogeny of dyella-like bacteria.</title>
        <authorList>
            <person name="Fu J."/>
        </authorList>
    </citation>
    <scope>NUCLEOTIDE SEQUENCE [LARGE SCALE GENOMIC DNA]</scope>
    <source>
        <strain evidence="7 8">DHOB09</strain>
    </source>
</reference>
<gene>
    <name evidence="7" type="ORF">ISN74_09360</name>
</gene>
<comment type="subcellular location">
    <subcellularLocation>
        <location evidence="1">Cell envelope</location>
    </subcellularLocation>
</comment>
<feature type="signal peptide" evidence="5">
    <location>
        <begin position="1"/>
        <end position="27"/>
    </location>
</feature>
<dbReference type="Pfam" id="PF00496">
    <property type="entry name" value="SBP_bac_5"/>
    <property type="match status" value="1"/>
</dbReference>
<dbReference type="InterPro" id="IPR000914">
    <property type="entry name" value="SBP_5_dom"/>
</dbReference>
<protein>
    <submittedName>
        <fullName evidence="7">ABC transporter substrate-binding protein</fullName>
    </submittedName>
</protein>
<name>A0ABX7H380_9GAMM</name>
<dbReference type="InterPro" id="IPR030678">
    <property type="entry name" value="Peptide/Ni-bd"/>
</dbReference>
<evidence type="ECO:0000256" key="5">
    <source>
        <dbReference type="SAM" id="SignalP"/>
    </source>
</evidence>
<keyword evidence="3" id="KW-0813">Transport</keyword>
<feature type="chain" id="PRO_5046292148" evidence="5">
    <location>
        <begin position="28"/>
        <end position="531"/>
    </location>
</feature>
<evidence type="ECO:0000256" key="2">
    <source>
        <dbReference type="ARBA" id="ARBA00005695"/>
    </source>
</evidence>
<comment type="similarity">
    <text evidence="2">Belongs to the bacterial solute-binding protein 5 family.</text>
</comment>
<evidence type="ECO:0000256" key="1">
    <source>
        <dbReference type="ARBA" id="ARBA00004196"/>
    </source>
</evidence>
<dbReference type="CDD" id="cd08512">
    <property type="entry name" value="PBP2_NikA_DppA_OppA_like_7"/>
    <property type="match status" value="1"/>
</dbReference>
<feature type="domain" description="Solute-binding protein family 5" evidence="6">
    <location>
        <begin position="78"/>
        <end position="448"/>
    </location>
</feature>
<evidence type="ECO:0000256" key="4">
    <source>
        <dbReference type="ARBA" id="ARBA00022729"/>
    </source>
</evidence>
<dbReference type="PIRSF" id="PIRSF002741">
    <property type="entry name" value="MppA"/>
    <property type="match status" value="1"/>
</dbReference>
<dbReference type="EMBL" id="CP064030">
    <property type="protein sequence ID" value="QRN55850.1"/>
    <property type="molecule type" value="Genomic_DNA"/>
</dbReference>
<evidence type="ECO:0000313" key="8">
    <source>
        <dbReference type="Proteomes" id="UP000663181"/>
    </source>
</evidence>
<dbReference type="InterPro" id="IPR039424">
    <property type="entry name" value="SBP_5"/>
</dbReference>
<evidence type="ECO:0000313" key="7">
    <source>
        <dbReference type="EMBL" id="QRN55850.1"/>
    </source>
</evidence>
<evidence type="ECO:0000256" key="3">
    <source>
        <dbReference type="ARBA" id="ARBA00022448"/>
    </source>
</evidence>
<sequence>MIHPTLHRYASILLGFALALSAWPAHADTPPGILVVVQAMDDLVSLDPAEGFELSSEQLFGSIYQRLVQADPDDPSVLKPVLAASWVVGSDDRSVTFTLRPNATFANGDPVTADDVIYSLSRAVKLNRSPAFILNELGWNADNVDASLIAVDAQHVRISWPASVSTNFALHILTTTVASIVDKRDVLAHQQNDDQGNRWLRAHSSGSGPFSIRRYVPREALVLDANPRSPGGGPRIKTLIIRNIADAATRRLLLEVGDADIARDLGPDQFTALKGKPGIRIAQFPSATVCYLLFNTTDTSNPALANPALWEAARWLVDYHGLAEGLLQGQFSVHQAFLADGFPGALDDTPYHFDPARARAILAKAGLDHGIDITLDVFNEEPFIDIAQSLQSSFAQAGVRLHLRIEAGAQVYTRLRARTYQAAWLYWIPDYFDAHSTASAFASNPDNGSHTLAWRAGWSMPTLTAETQKAVMISDPAERVRLYQDIQRQVQRESPFVISLQERSQLAMRSNVQGYRQGLDADMVYYDQVTK</sequence>
<dbReference type="PANTHER" id="PTHR30290">
    <property type="entry name" value="PERIPLASMIC BINDING COMPONENT OF ABC TRANSPORTER"/>
    <property type="match status" value="1"/>
</dbReference>